<sequence length="358" mass="38261">MQGTDEGAGGDGSGSAQGDFVSLPGELWETIAQSGLNLEDVQRLAATNPSLAWLGPRIGELRQRRALAATATACRDYLGCANAFLRALADDDADTALALTRSGRIPLDEPVVVPTLTGARDARQSLVGIASIQDAGQFAPVSNFMEVNLPYNVLSSPAGYPYATPLSLAAAAGAERTLARLIRDGAAAWPSPEALLVYALRLPLAIYVHSQSEPVQDAIAADADESTTFGPWRRLDTARIVDRITAAYPRSSRIGPWDRNPLQVLASEAVGSVPSGYQGDTSQWPQRVVEIARVLVDAGYSPDEPALGEAAMQRRNVPDRRTVRQRARDDLVRAQAQGDAMSPDVILLQALNDFYDTL</sequence>
<dbReference type="EMBL" id="MG011690">
    <property type="protein sequence ID" value="AVK76193.1"/>
    <property type="molecule type" value="Genomic_DNA"/>
</dbReference>
<dbReference type="KEGG" id="vg:36842226"/>
<reference evidence="1" key="1">
    <citation type="journal article" date="2018" name="Nat. Commun.">
        <title>Diversity and evolution of the emerging Pandoraviridae family.</title>
        <authorList>
            <person name="Legendre M."/>
            <person name="Fabre E."/>
            <person name="Poirot O."/>
            <person name="Jeudy S."/>
            <person name="Lartigue A."/>
            <person name="Alempic J.M."/>
            <person name="Beucher L."/>
            <person name="Philippe N."/>
            <person name="Bertaux L."/>
            <person name="Christo-Foroux E."/>
            <person name="Labadie K."/>
            <person name="Coute Y."/>
            <person name="Abergel C."/>
            <person name="Claverie J.M."/>
        </authorList>
    </citation>
    <scope>NUCLEOTIDE SEQUENCE [LARGE SCALE GENOMIC DNA]</scope>
    <source>
        <strain evidence="1">Neocaledonia</strain>
    </source>
</reference>
<gene>
    <name evidence="1" type="ORF">pneo_cds_586</name>
</gene>
<name>A0A2U7UCN2_9VIRU</name>
<protein>
    <submittedName>
        <fullName evidence="1">Uncharacterized protein</fullName>
    </submittedName>
</protein>
<organism evidence="1">
    <name type="scientific">Pandoravirus neocaledonia</name>
    <dbReference type="NCBI Taxonomy" id="2107708"/>
    <lineage>
        <taxon>Viruses</taxon>
        <taxon>Pandoravirus</taxon>
    </lineage>
</organism>
<dbReference type="Proteomes" id="UP000249287">
    <property type="component" value="Segment"/>
</dbReference>
<accession>A0A2U7UCN2</accession>
<proteinExistence type="predicted"/>
<dbReference type="GeneID" id="36842226"/>
<dbReference type="RefSeq" id="YP_009482196.1">
    <property type="nucleotide sequence ID" value="NC_037666.1"/>
</dbReference>
<evidence type="ECO:0000313" key="1">
    <source>
        <dbReference type="EMBL" id="AVK76193.1"/>
    </source>
</evidence>